<evidence type="ECO:0000256" key="9">
    <source>
        <dbReference type="ARBA" id="ARBA00049301"/>
    </source>
</evidence>
<dbReference type="RefSeq" id="WP_154911169.1">
    <property type="nucleotide sequence ID" value="NZ_CABGKG010000005.1"/>
</dbReference>
<keyword evidence="5" id="KW-0479">Metal-binding</keyword>
<gene>
    <name evidence="11" type="ORF">AAFL32_11190</name>
</gene>
<evidence type="ECO:0000256" key="1">
    <source>
        <dbReference type="ARBA" id="ARBA00001936"/>
    </source>
</evidence>
<dbReference type="PANTHER" id="PTHR43275:SF1">
    <property type="entry name" value="D-MALATE DEHYDROGENASE [DECARBOXYLATING]"/>
    <property type="match status" value="1"/>
</dbReference>
<dbReference type="Pfam" id="PF00180">
    <property type="entry name" value="Iso_dh"/>
    <property type="match status" value="1"/>
</dbReference>
<dbReference type="Gene3D" id="3.40.718.10">
    <property type="entry name" value="Isopropylmalate Dehydrogenase"/>
    <property type="match status" value="1"/>
</dbReference>
<comment type="similarity">
    <text evidence="3">Belongs to the isocitrate and isopropylmalate dehydrogenases family.</text>
</comment>
<evidence type="ECO:0000259" key="10">
    <source>
        <dbReference type="SMART" id="SM01329"/>
    </source>
</evidence>
<dbReference type="InterPro" id="IPR011829">
    <property type="entry name" value="TTC_DH"/>
</dbReference>
<evidence type="ECO:0000256" key="5">
    <source>
        <dbReference type="ARBA" id="ARBA00022723"/>
    </source>
</evidence>
<comment type="cofactor">
    <cofactor evidence="2">
        <name>Mg(2+)</name>
        <dbReference type="ChEBI" id="CHEBI:18420"/>
    </cofactor>
</comment>
<evidence type="ECO:0000313" key="12">
    <source>
        <dbReference type="Proteomes" id="UP001458070"/>
    </source>
</evidence>
<feature type="domain" description="Isopropylmalate dehydrogenase-like" evidence="10">
    <location>
        <begin position="6"/>
        <end position="355"/>
    </location>
</feature>
<comment type="catalytic activity">
    <reaction evidence="9">
        <text>(R)-malate + NAD(+) = pyruvate + CO2 + NADH</text>
        <dbReference type="Rhea" id="RHEA:18365"/>
        <dbReference type="ChEBI" id="CHEBI:15361"/>
        <dbReference type="ChEBI" id="CHEBI:15588"/>
        <dbReference type="ChEBI" id="CHEBI:16526"/>
        <dbReference type="ChEBI" id="CHEBI:57540"/>
        <dbReference type="ChEBI" id="CHEBI:57945"/>
        <dbReference type="EC" id="1.1.1.83"/>
    </reaction>
</comment>
<sequence>MNKTLRIAAIPGDGIGKEVLPEGVRVLQAAAERWGLALSFEHFEWASCDYYAQHGAMMPDDWRAQLQTFDAIYFGAVGWPDIVPDHISLWGSLLKFRREFDQYVNLRPVRLFPGVPCPLAGKQPGDIDFYVVRENTEGEYSALGGHVNPGTEHEVVIQESVFTRRGVDRILRYAFELAQSRPRRTLTSATKSNGLAISMPFWDQRVEAMAQEYPEVKWDKQHIDILCARFVLQPERFDVVVGSNLFGDILSDLGPACTGTIGIAPSANLNPDRTFPSLFEAVHGSAPDIYGKNIANPIATIWAGAMMLDFLGNGDARYQAAHDGILAAIEQTIASGPKTPDMQGTASTQQVGEAICQAIAGHQVARQTAGNP</sequence>
<keyword evidence="12" id="KW-1185">Reference proteome</keyword>
<dbReference type="SMART" id="SM01329">
    <property type="entry name" value="Iso_dh"/>
    <property type="match status" value="1"/>
</dbReference>
<evidence type="ECO:0000256" key="2">
    <source>
        <dbReference type="ARBA" id="ARBA00001946"/>
    </source>
</evidence>
<evidence type="ECO:0000256" key="7">
    <source>
        <dbReference type="ARBA" id="ARBA00023027"/>
    </source>
</evidence>
<dbReference type="InterPro" id="IPR024084">
    <property type="entry name" value="IsoPropMal-DH-like_dom"/>
</dbReference>
<dbReference type="GO" id="GO:0009027">
    <property type="term" value="F:tartrate dehydrogenase activity"/>
    <property type="evidence" value="ECO:0007669"/>
    <property type="project" value="UniProtKB-EC"/>
</dbReference>
<keyword evidence="6 11" id="KW-0560">Oxidoreductase</keyword>
<dbReference type="SUPFAM" id="SSF53659">
    <property type="entry name" value="Isocitrate/Isopropylmalate dehydrogenase-like"/>
    <property type="match status" value="1"/>
</dbReference>
<proteinExistence type="inferred from homology"/>
<dbReference type="InterPro" id="IPR019818">
    <property type="entry name" value="IsoCit/isopropylmalate_DH_CS"/>
</dbReference>
<dbReference type="NCBIfam" id="TIGR02089">
    <property type="entry name" value="TTC"/>
    <property type="match status" value="1"/>
</dbReference>
<dbReference type="InterPro" id="IPR050501">
    <property type="entry name" value="ICDH/IPMDH"/>
</dbReference>
<evidence type="ECO:0000256" key="4">
    <source>
        <dbReference type="ARBA" id="ARBA00013126"/>
    </source>
</evidence>
<evidence type="ECO:0000256" key="6">
    <source>
        <dbReference type="ARBA" id="ARBA00023002"/>
    </source>
</evidence>
<keyword evidence="8" id="KW-0464">Manganese</keyword>
<dbReference type="Proteomes" id="UP001458070">
    <property type="component" value="Unassembled WGS sequence"/>
</dbReference>
<keyword evidence="7" id="KW-0520">NAD</keyword>
<reference evidence="11 12" key="1">
    <citation type="submission" date="2024-04" db="EMBL/GenBank/DDBJ databases">
        <title>Draft genome assemblies of urinary isolates.</title>
        <authorList>
            <person name="Appleberry H."/>
            <person name="Kula A."/>
            <person name="Wolfe A.J."/>
            <person name="Putonti C."/>
        </authorList>
    </citation>
    <scope>NUCLEOTIDE SEQUENCE [LARGE SCALE GENOMIC DNA]</scope>
    <source>
        <strain evidence="11 12">UMB12529</strain>
    </source>
</reference>
<dbReference type="EMBL" id="JBCGEM010000007">
    <property type="protein sequence ID" value="MEM0624442.1"/>
    <property type="molecule type" value="Genomic_DNA"/>
</dbReference>
<comment type="cofactor">
    <cofactor evidence="1">
        <name>Mn(2+)</name>
        <dbReference type="ChEBI" id="CHEBI:29035"/>
    </cofactor>
</comment>
<evidence type="ECO:0000256" key="8">
    <source>
        <dbReference type="ARBA" id="ARBA00023211"/>
    </source>
</evidence>
<accession>A0ABU9P0R3</accession>
<dbReference type="PANTHER" id="PTHR43275">
    <property type="entry name" value="D-MALATE DEHYDROGENASE [DECARBOXYLATING]"/>
    <property type="match status" value="1"/>
</dbReference>
<dbReference type="EC" id="1.1.1.83" evidence="4"/>
<name>A0ABU9P0R3_9ENTR</name>
<dbReference type="PROSITE" id="PS00470">
    <property type="entry name" value="IDH_IMDH"/>
    <property type="match status" value="1"/>
</dbReference>
<evidence type="ECO:0000313" key="11">
    <source>
        <dbReference type="EMBL" id="MEM0624442.1"/>
    </source>
</evidence>
<organism evidence="11 12">
    <name type="scientific">Klebsiella grimontii</name>
    <dbReference type="NCBI Taxonomy" id="2058152"/>
    <lineage>
        <taxon>Bacteria</taxon>
        <taxon>Pseudomonadati</taxon>
        <taxon>Pseudomonadota</taxon>
        <taxon>Gammaproteobacteria</taxon>
        <taxon>Enterobacterales</taxon>
        <taxon>Enterobacteriaceae</taxon>
        <taxon>Klebsiella/Raoultella group</taxon>
        <taxon>Klebsiella</taxon>
    </lineage>
</organism>
<comment type="caution">
    <text evidence="11">The sequence shown here is derived from an EMBL/GenBank/DDBJ whole genome shotgun (WGS) entry which is preliminary data.</text>
</comment>
<protein>
    <recommendedName>
        <fullName evidence="4">D-malate dehydrogenase (decarboxylating)</fullName>
        <ecNumber evidence="4">1.1.1.83</ecNumber>
    </recommendedName>
</protein>
<evidence type="ECO:0000256" key="3">
    <source>
        <dbReference type="ARBA" id="ARBA00007769"/>
    </source>
</evidence>